<feature type="non-terminal residue" evidence="2">
    <location>
        <position position="1"/>
    </location>
</feature>
<accession>A0ABQ7XAJ5</accession>
<feature type="region of interest" description="Disordered" evidence="1">
    <location>
        <begin position="149"/>
        <end position="168"/>
    </location>
</feature>
<keyword evidence="3" id="KW-1185">Reference proteome</keyword>
<feature type="compositionally biased region" description="Basic residues" evidence="1">
    <location>
        <begin position="56"/>
        <end position="66"/>
    </location>
</feature>
<feature type="region of interest" description="Disordered" evidence="1">
    <location>
        <begin position="196"/>
        <end position="236"/>
    </location>
</feature>
<protein>
    <submittedName>
        <fullName evidence="2">Uncharacterized protein</fullName>
    </submittedName>
</protein>
<name>A0ABQ7XAJ5_BRANA</name>
<reference evidence="2 3" key="1">
    <citation type="submission" date="2021-05" db="EMBL/GenBank/DDBJ databases">
        <title>Genome Assembly of Synthetic Allotetraploid Brassica napus Reveals Homoeologous Exchanges between Subgenomes.</title>
        <authorList>
            <person name="Davis J.T."/>
        </authorList>
    </citation>
    <scope>NUCLEOTIDE SEQUENCE [LARGE SCALE GENOMIC DNA]</scope>
    <source>
        <strain evidence="3">cv. Da-Ae</strain>
        <tissue evidence="2">Seedling</tissue>
    </source>
</reference>
<gene>
    <name evidence="2" type="ORF">HID58_093560</name>
</gene>
<feature type="compositionally biased region" description="Basic and acidic residues" evidence="1">
    <location>
        <begin position="159"/>
        <end position="168"/>
    </location>
</feature>
<evidence type="ECO:0000313" key="3">
    <source>
        <dbReference type="Proteomes" id="UP000824890"/>
    </source>
</evidence>
<evidence type="ECO:0000313" key="2">
    <source>
        <dbReference type="EMBL" id="KAH0852979.1"/>
    </source>
</evidence>
<dbReference type="EMBL" id="JAGKQM010000916">
    <property type="protein sequence ID" value="KAH0852979.1"/>
    <property type="molecule type" value="Genomic_DNA"/>
</dbReference>
<sequence>ETMSESDKERPVARLDKAQLDAIMATLMKEMDKKLEFVGATRSTNPVFGTTSQVRRAAREKRRGKRPAVGDESEDEDTSSGRKLEESDSEEELDETNTTIGYKELDGSSIGFNSARDPFSFSNGPITRSKTRQLKEAILRLVYTKPISTSEENQETMSESDKERPVARLDKAQLDAIMATLMKEMDKKLEFVGATRSTNPVFGTTSQVRRAAREKRRGKRPAVGDESEDEDTSSGR</sequence>
<evidence type="ECO:0000256" key="1">
    <source>
        <dbReference type="SAM" id="MobiDB-lite"/>
    </source>
</evidence>
<feature type="compositionally biased region" description="Polar residues" evidence="1">
    <location>
        <begin position="41"/>
        <end position="54"/>
    </location>
</feature>
<organism evidence="2 3">
    <name type="scientific">Brassica napus</name>
    <name type="common">Rape</name>
    <dbReference type="NCBI Taxonomy" id="3708"/>
    <lineage>
        <taxon>Eukaryota</taxon>
        <taxon>Viridiplantae</taxon>
        <taxon>Streptophyta</taxon>
        <taxon>Embryophyta</taxon>
        <taxon>Tracheophyta</taxon>
        <taxon>Spermatophyta</taxon>
        <taxon>Magnoliopsida</taxon>
        <taxon>eudicotyledons</taxon>
        <taxon>Gunneridae</taxon>
        <taxon>Pentapetalae</taxon>
        <taxon>rosids</taxon>
        <taxon>malvids</taxon>
        <taxon>Brassicales</taxon>
        <taxon>Brassicaceae</taxon>
        <taxon>Brassiceae</taxon>
        <taxon>Brassica</taxon>
    </lineage>
</organism>
<feature type="compositionally biased region" description="Basic residues" evidence="1">
    <location>
        <begin position="210"/>
        <end position="220"/>
    </location>
</feature>
<feature type="region of interest" description="Disordered" evidence="1">
    <location>
        <begin position="39"/>
        <end position="128"/>
    </location>
</feature>
<feature type="compositionally biased region" description="Polar residues" evidence="1">
    <location>
        <begin position="196"/>
        <end position="208"/>
    </location>
</feature>
<feature type="non-terminal residue" evidence="2">
    <location>
        <position position="236"/>
    </location>
</feature>
<comment type="caution">
    <text evidence="2">The sequence shown here is derived from an EMBL/GenBank/DDBJ whole genome shotgun (WGS) entry which is preliminary data.</text>
</comment>
<dbReference type="Proteomes" id="UP000824890">
    <property type="component" value="Unassembled WGS sequence"/>
</dbReference>
<feature type="compositionally biased region" description="Acidic residues" evidence="1">
    <location>
        <begin position="225"/>
        <end position="236"/>
    </location>
</feature>
<proteinExistence type="predicted"/>